<evidence type="ECO:0000313" key="1">
    <source>
        <dbReference type="EMBL" id="MEO1759879.1"/>
    </source>
</evidence>
<sequence length="87" mass="9871">MELQTELDELHQANRHVALMRRCVRRQVQLMERLQSQVRDTAIAERLLATMQDTLAVACEHRALVAGLVAQLRQQRTGTVTAARTHG</sequence>
<gene>
    <name evidence="1" type="ORF">VOI32_39195</name>
</gene>
<dbReference type="Proteomes" id="UP001462961">
    <property type="component" value="Unassembled WGS sequence"/>
</dbReference>
<organism evidence="1 2">
    <name type="scientific">Paraburkholderia caribensis</name>
    <dbReference type="NCBI Taxonomy" id="75105"/>
    <lineage>
        <taxon>Bacteria</taxon>
        <taxon>Pseudomonadati</taxon>
        <taxon>Pseudomonadota</taxon>
        <taxon>Betaproteobacteria</taxon>
        <taxon>Burkholderiales</taxon>
        <taxon>Burkholderiaceae</taxon>
        <taxon>Paraburkholderia</taxon>
    </lineage>
</organism>
<dbReference type="RefSeq" id="WP_146174494.1">
    <property type="nucleotide sequence ID" value="NZ_JAKUCO010000101.1"/>
</dbReference>
<accession>A0ABV0E8Y8</accession>
<keyword evidence="2" id="KW-1185">Reference proteome</keyword>
<name>A0ABV0E8Y8_9BURK</name>
<reference evidence="1 2" key="1">
    <citation type="submission" date="2024-01" db="EMBL/GenBank/DDBJ databases">
        <title>The diversity of rhizobia nodulating Mimosa spp. in eleven states of Brazil covering several biomes is determined by host plant, location, and edaphic factors.</title>
        <authorList>
            <person name="Rouws L."/>
            <person name="Barauna A."/>
            <person name="Beukes C."/>
            <person name="De Faria S.M."/>
            <person name="Gross E."/>
            <person name="Dos Reis Junior F.B."/>
            <person name="Simon M."/>
            <person name="Maluk M."/>
            <person name="Odee D.W."/>
            <person name="Kenicer G."/>
            <person name="Young J.P.W."/>
            <person name="Reis V.M."/>
            <person name="Zilli J."/>
            <person name="James E.K."/>
        </authorList>
    </citation>
    <scope>NUCLEOTIDE SEQUENCE [LARGE SCALE GENOMIC DNA]</scope>
    <source>
        <strain evidence="1 2">JHI1651</strain>
    </source>
</reference>
<evidence type="ECO:0000313" key="2">
    <source>
        <dbReference type="Proteomes" id="UP001462961"/>
    </source>
</evidence>
<dbReference type="EMBL" id="JAYLVJ010000094">
    <property type="protein sequence ID" value="MEO1759879.1"/>
    <property type="molecule type" value="Genomic_DNA"/>
</dbReference>
<comment type="caution">
    <text evidence="1">The sequence shown here is derived from an EMBL/GenBank/DDBJ whole genome shotgun (WGS) entry which is preliminary data.</text>
</comment>
<proteinExistence type="predicted"/>
<protein>
    <submittedName>
        <fullName evidence="1">Uncharacterized protein</fullName>
    </submittedName>
</protein>